<reference evidence="1" key="1">
    <citation type="submission" date="2023-03" db="EMBL/GenBank/DDBJ databases">
        <authorList>
            <person name="Steffen K."/>
            <person name="Cardenas P."/>
        </authorList>
    </citation>
    <scope>NUCLEOTIDE SEQUENCE</scope>
</reference>
<dbReference type="AlphaFoldDB" id="A0AA35TLT1"/>
<dbReference type="EMBL" id="CASHTH010003782">
    <property type="protein sequence ID" value="CAI8049266.1"/>
    <property type="molecule type" value="Genomic_DNA"/>
</dbReference>
<dbReference type="Proteomes" id="UP001174909">
    <property type="component" value="Unassembled WGS sequence"/>
</dbReference>
<evidence type="ECO:0000313" key="2">
    <source>
        <dbReference type="Proteomes" id="UP001174909"/>
    </source>
</evidence>
<keyword evidence="2" id="KW-1185">Reference proteome</keyword>
<accession>A0AA35TLT1</accession>
<comment type="caution">
    <text evidence="1">The sequence shown here is derived from an EMBL/GenBank/DDBJ whole genome shotgun (WGS) entry which is preliminary data.</text>
</comment>
<gene>
    <name evidence="1" type="ORF">GBAR_LOCUS27110</name>
</gene>
<proteinExistence type="predicted"/>
<name>A0AA35TLT1_GEOBA</name>
<sequence>MSHGDLKSYYVRFSKNWEETLVRCYFPNPHLDDDEKRTDMQPEKLQAFEEARDRWVGKEENLIFVQR</sequence>
<protein>
    <submittedName>
        <fullName evidence="1">Uncharacterized protein</fullName>
    </submittedName>
</protein>
<evidence type="ECO:0000313" key="1">
    <source>
        <dbReference type="EMBL" id="CAI8049266.1"/>
    </source>
</evidence>
<organism evidence="1 2">
    <name type="scientific">Geodia barretti</name>
    <name type="common">Barrett's horny sponge</name>
    <dbReference type="NCBI Taxonomy" id="519541"/>
    <lineage>
        <taxon>Eukaryota</taxon>
        <taxon>Metazoa</taxon>
        <taxon>Porifera</taxon>
        <taxon>Demospongiae</taxon>
        <taxon>Heteroscleromorpha</taxon>
        <taxon>Tetractinellida</taxon>
        <taxon>Astrophorina</taxon>
        <taxon>Geodiidae</taxon>
        <taxon>Geodia</taxon>
    </lineage>
</organism>